<keyword evidence="10 14" id="KW-0472">Membrane</keyword>
<keyword evidence="7 14" id="KW-0375">Hydrogen ion transport</keyword>
<evidence type="ECO:0000256" key="2">
    <source>
        <dbReference type="ARBA" id="ARBA00005513"/>
    </source>
</evidence>
<evidence type="ECO:0000256" key="13">
    <source>
        <dbReference type="ARBA" id="ARBA00025830"/>
    </source>
</evidence>
<evidence type="ECO:0000256" key="6">
    <source>
        <dbReference type="ARBA" id="ARBA00022692"/>
    </source>
</evidence>
<keyword evidence="11 14" id="KW-0066">ATP synthesis</keyword>
<evidence type="ECO:0000256" key="12">
    <source>
        <dbReference type="ARBA" id="ARBA00025198"/>
    </source>
</evidence>
<dbReference type="CDD" id="cd06503">
    <property type="entry name" value="ATP-synt_Fo_b"/>
    <property type="match status" value="1"/>
</dbReference>
<dbReference type="GO" id="GO:0046961">
    <property type="term" value="F:proton-transporting ATPase activity, rotational mechanism"/>
    <property type="evidence" value="ECO:0007669"/>
    <property type="project" value="TreeGrafter"/>
</dbReference>
<evidence type="ECO:0000256" key="8">
    <source>
        <dbReference type="ARBA" id="ARBA00022989"/>
    </source>
</evidence>
<dbReference type="HAMAP" id="MF_01398">
    <property type="entry name" value="ATP_synth_b_bprime"/>
    <property type="match status" value="1"/>
</dbReference>
<evidence type="ECO:0000313" key="17">
    <source>
        <dbReference type="EMBL" id="KXK62375.1"/>
    </source>
</evidence>
<keyword evidence="16" id="KW-0175">Coiled coil</keyword>
<reference evidence="17 18" key="1">
    <citation type="submission" date="2016-01" db="EMBL/GenBank/DDBJ databases">
        <title>Whole genome sequence and analysis of Micromonospora rosaria DSM 803, which can produce antibacterial substance rosamicin.</title>
        <authorList>
            <person name="Yang H."/>
            <person name="He X."/>
            <person name="Zhu D."/>
        </authorList>
    </citation>
    <scope>NUCLEOTIDE SEQUENCE [LARGE SCALE GENOMIC DNA]</scope>
    <source>
        <strain evidence="17 18">DSM 803</strain>
    </source>
</reference>
<dbReference type="GO" id="GO:0045259">
    <property type="term" value="C:proton-transporting ATP synthase complex"/>
    <property type="evidence" value="ECO:0007669"/>
    <property type="project" value="UniProtKB-KW"/>
</dbReference>
<dbReference type="PANTHER" id="PTHR33445">
    <property type="entry name" value="ATP SYNTHASE SUBUNIT B', CHLOROPLASTIC"/>
    <property type="match status" value="1"/>
</dbReference>
<dbReference type="InterPro" id="IPR002146">
    <property type="entry name" value="ATP_synth_b/b'su_bac/chlpt"/>
</dbReference>
<comment type="similarity">
    <text evidence="2 14 15">Belongs to the ATPase B chain family.</text>
</comment>
<keyword evidence="3 14" id="KW-0813">Transport</keyword>
<dbReference type="NCBIfam" id="TIGR01144">
    <property type="entry name" value="ATP_synt_b"/>
    <property type="match status" value="1"/>
</dbReference>
<dbReference type="EMBL" id="LRQV01000020">
    <property type="protein sequence ID" value="KXK62375.1"/>
    <property type="molecule type" value="Genomic_DNA"/>
</dbReference>
<gene>
    <name evidence="14" type="primary">atpF</name>
    <name evidence="17" type="ORF">AWW66_08550</name>
</gene>
<keyword evidence="6 14" id="KW-0812">Transmembrane</keyword>
<dbReference type="AlphaFoldDB" id="A0A136PVF6"/>
<evidence type="ECO:0000256" key="14">
    <source>
        <dbReference type="HAMAP-Rule" id="MF_01398"/>
    </source>
</evidence>
<evidence type="ECO:0000256" key="15">
    <source>
        <dbReference type="RuleBase" id="RU003848"/>
    </source>
</evidence>
<comment type="caution">
    <text evidence="17">The sequence shown here is derived from an EMBL/GenBank/DDBJ whole genome shotgun (WGS) entry which is preliminary data.</text>
</comment>
<evidence type="ECO:0000313" key="18">
    <source>
        <dbReference type="Proteomes" id="UP000070620"/>
    </source>
</evidence>
<keyword evidence="5 14" id="KW-0138">CF(0)</keyword>
<organism evidence="17 18">
    <name type="scientific">Micromonospora rosaria</name>
    <dbReference type="NCBI Taxonomy" id="47874"/>
    <lineage>
        <taxon>Bacteria</taxon>
        <taxon>Bacillati</taxon>
        <taxon>Actinomycetota</taxon>
        <taxon>Actinomycetes</taxon>
        <taxon>Micromonosporales</taxon>
        <taxon>Micromonosporaceae</taxon>
        <taxon>Micromonospora</taxon>
    </lineage>
</organism>
<comment type="function">
    <text evidence="12 14">F(1)F(0) ATP synthase produces ATP from ADP in the presence of a proton or sodium gradient. F-type ATPases consist of two structural domains, F(1) containing the extramembraneous catalytic core and F(0) containing the membrane proton channel, linked together by a central stalk and a peripheral stalk. During catalysis, ATP synthesis in the catalytic domain of F(1) is coupled via a rotary mechanism of the central stalk subunits to proton translocation.</text>
</comment>
<feature type="coiled-coil region" evidence="16">
    <location>
        <begin position="51"/>
        <end position="89"/>
    </location>
</feature>
<protein>
    <recommendedName>
        <fullName evidence="14">ATP synthase subunit b</fullName>
    </recommendedName>
    <alternativeName>
        <fullName evidence="14">ATP synthase F(0) sector subunit b</fullName>
    </alternativeName>
    <alternativeName>
        <fullName evidence="14">ATPase subunit I</fullName>
    </alternativeName>
    <alternativeName>
        <fullName evidence="14">F-type ATPase subunit b</fullName>
        <shortName evidence="14">F-ATPase subunit b</shortName>
    </alternativeName>
</protein>
<dbReference type="GO" id="GO:0005886">
    <property type="term" value="C:plasma membrane"/>
    <property type="evidence" value="ECO:0007669"/>
    <property type="project" value="UniProtKB-SubCell"/>
</dbReference>
<dbReference type="InterPro" id="IPR028987">
    <property type="entry name" value="ATP_synth_B-like_membr_sf"/>
</dbReference>
<dbReference type="SUPFAM" id="SSF81573">
    <property type="entry name" value="F1F0 ATP synthase subunit B, membrane domain"/>
    <property type="match status" value="1"/>
</dbReference>
<dbReference type="Proteomes" id="UP000070620">
    <property type="component" value="Unassembled WGS sequence"/>
</dbReference>
<sequence length="174" mass="19136">MILAAEGHHPLVPIWQEVVIGTIAFALLCFVLMKFVLPRMEEMYQARVDAIEGGIKRAEAAQAEANQLLEQYRVQLAEVRTEAAKIRDDARADAEAIRTEILTKAREESDRVIAAGREALAVERETLVRELRAEVGGLAVDLASKIVGESLADEARRKGTVERFLTGLESAGAR</sequence>
<evidence type="ECO:0000256" key="16">
    <source>
        <dbReference type="SAM" id="Coils"/>
    </source>
</evidence>
<evidence type="ECO:0000256" key="4">
    <source>
        <dbReference type="ARBA" id="ARBA00022475"/>
    </source>
</evidence>
<dbReference type="RefSeq" id="WP_067362328.1">
    <property type="nucleotide sequence ID" value="NZ_JBIUBN010000001.1"/>
</dbReference>
<dbReference type="GO" id="GO:0046933">
    <property type="term" value="F:proton-transporting ATP synthase activity, rotational mechanism"/>
    <property type="evidence" value="ECO:0007669"/>
    <property type="project" value="UniProtKB-UniRule"/>
</dbReference>
<comment type="subunit">
    <text evidence="13 14">F-type ATPases have 2 components, F(1) - the catalytic core - and F(0) - the membrane proton channel. F(1) has five subunits: alpha(3), beta(3), gamma(1), delta(1), epsilon(1). F(0) has three main subunits: a(1), b(2) and c(10-14). The alpha and beta chains form an alternating ring which encloses part of the gamma chain. F(1) is attached to F(0) by a central stalk formed by the gamma and epsilon chains, while a peripheral stalk is formed by the delta and b chains.</text>
</comment>
<keyword evidence="8 14" id="KW-1133">Transmembrane helix</keyword>
<dbReference type="Pfam" id="PF00430">
    <property type="entry name" value="ATP-synt_B"/>
    <property type="match status" value="1"/>
</dbReference>
<evidence type="ECO:0000256" key="11">
    <source>
        <dbReference type="ARBA" id="ARBA00023310"/>
    </source>
</evidence>
<keyword evidence="9 14" id="KW-0406">Ion transport</keyword>
<evidence type="ECO:0000256" key="3">
    <source>
        <dbReference type="ARBA" id="ARBA00022448"/>
    </source>
</evidence>
<keyword evidence="18" id="KW-1185">Reference proteome</keyword>
<evidence type="ECO:0000256" key="7">
    <source>
        <dbReference type="ARBA" id="ARBA00022781"/>
    </source>
</evidence>
<dbReference type="NCBIfam" id="NF004412">
    <property type="entry name" value="PRK05759.1-3"/>
    <property type="match status" value="1"/>
</dbReference>
<keyword evidence="4 14" id="KW-1003">Cell membrane</keyword>
<accession>A0A136PVF6</accession>
<dbReference type="Gene3D" id="1.20.5.620">
    <property type="entry name" value="F1F0 ATP synthase subunit B, membrane domain"/>
    <property type="match status" value="1"/>
</dbReference>
<proteinExistence type="inferred from homology"/>
<evidence type="ECO:0000256" key="1">
    <source>
        <dbReference type="ARBA" id="ARBA00004162"/>
    </source>
</evidence>
<comment type="function">
    <text evidence="14">Component of the F(0) channel, it forms part of the peripheral stalk, linking F(1) to F(0).</text>
</comment>
<evidence type="ECO:0000256" key="10">
    <source>
        <dbReference type="ARBA" id="ARBA00023136"/>
    </source>
</evidence>
<dbReference type="InterPro" id="IPR005864">
    <property type="entry name" value="ATP_synth_F0_bsu_bac"/>
</dbReference>
<comment type="subcellular location">
    <subcellularLocation>
        <location evidence="1 14">Cell membrane</location>
        <topology evidence="1 14">Single-pass membrane protein</topology>
    </subcellularLocation>
</comment>
<evidence type="ECO:0000256" key="5">
    <source>
        <dbReference type="ARBA" id="ARBA00022547"/>
    </source>
</evidence>
<dbReference type="OrthoDB" id="5243563at2"/>
<dbReference type="InterPro" id="IPR050059">
    <property type="entry name" value="ATP_synthase_B_chain"/>
</dbReference>
<evidence type="ECO:0000256" key="9">
    <source>
        <dbReference type="ARBA" id="ARBA00023065"/>
    </source>
</evidence>
<dbReference type="PANTHER" id="PTHR33445:SF1">
    <property type="entry name" value="ATP SYNTHASE SUBUNIT B"/>
    <property type="match status" value="1"/>
</dbReference>
<name>A0A136PVF6_9ACTN</name>
<feature type="transmembrane region" description="Helical" evidence="14">
    <location>
        <begin position="18"/>
        <end position="37"/>
    </location>
</feature>